<dbReference type="Proteomes" id="UP001058974">
    <property type="component" value="Chromosome 4"/>
</dbReference>
<reference evidence="2 3" key="1">
    <citation type="journal article" date="2022" name="Nat. Genet.">
        <title>Improved pea reference genome and pan-genome highlight genomic features and evolutionary characteristics.</title>
        <authorList>
            <person name="Yang T."/>
            <person name="Liu R."/>
            <person name="Luo Y."/>
            <person name="Hu S."/>
            <person name="Wang D."/>
            <person name="Wang C."/>
            <person name="Pandey M.K."/>
            <person name="Ge S."/>
            <person name="Xu Q."/>
            <person name="Li N."/>
            <person name="Li G."/>
            <person name="Huang Y."/>
            <person name="Saxena R.K."/>
            <person name="Ji Y."/>
            <person name="Li M."/>
            <person name="Yan X."/>
            <person name="He Y."/>
            <person name="Liu Y."/>
            <person name="Wang X."/>
            <person name="Xiang C."/>
            <person name="Varshney R.K."/>
            <person name="Ding H."/>
            <person name="Gao S."/>
            <person name="Zong X."/>
        </authorList>
    </citation>
    <scope>NUCLEOTIDE SEQUENCE [LARGE SCALE GENOMIC DNA]</scope>
    <source>
        <strain evidence="2 3">cv. Zhongwan 6</strain>
    </source>
</reference>
<comment type="caution">
    <text evidence="2">The sequence shown here is derived from an EMBL/GenBank/DDBJ whole genome shotgun (WGS) entry which is preliminary data.</text>
</comment>
<dbReference type="PANTHER" id="PTHR48154:SF1">
    <property type="entry name" value="PROTEIN, PUTATIVE-RELATED"/>
    <property type="match status" value="1"/>
</dbReference>
<dbReference type="PANTHER" id="PTHR48154">
    <property type="entry name" value="PROTEIN, PUTATIVE-RELATED"/>
    <property type="match status" value="1"/>
</dbReference>
<dbReference type="Pfam" id="PF24924">
    <property type="entry name" value="DUF7745"/>
    <property type="match status" value="1"/>
</dbReference>
<accession>A0A9D5AX76</accession>
<keyword evidence="3" id="KW-1185">Reference proteome</keyword>
<sequence>MPDLQNLKILQGLMPNSIQQKFTLKFGGILDLLRISVKVEAVTALAQIYDPPLRCFLFQYFLLAPTLEKFELYVNVPKNRKVPYMGMRQKIKPKDLVVTLGISQRTLCHIIKKIGTPKVIVQEQCDRAEAWRIEHSNLDEFANNLVRDIPRMFKRADDVANFHNTPQEVLEFIKLYDVMLKEFKAHLKRVMDAPL</sequence>
<organism evidence="2 3">
    <name type="scientific">Pisum sativum</name>
    <name type="common">Garden pea</name>
    <name type="synonym">Lathyrus oleraceus</name>
    <dbReference type="NCBI Taxonomy" id="3888"/>
    <lineage>
        <taxon>Eukaryota</taxon>
        <taxon>Viridiplantae</taxon>
        <taxon>Streptophyta</taxon>
        <taxon>Embryophyta</taxon>
        <taxon>Tracheophyta</taxon>
        <taxon>Spermatophyta</taxon>
        <taxon>Magnoliopsida</taxon>
        <taxon>eudicotyledons</taxon>
        <taxon>Gunneridae</taxon>
        <taxon>Pentapetalae</taxon>
        <taxon>rosids</taxon>
        <taxon>fabids</taxon>
        <taxon>Fabales</taxon>
        <taxon>Fabaceae</taxon>
        <taxon>Papilionoideae</taxon>
        <taxon>50 kb inversion clade</taxon>
        <taxon>NPAAA clade</taxon>
        <taxon>Hologalegina</taxon>
        <taxon>IRL clade</taxon>
        <taxon>Fabeae</taxon>
        <taxon>Lathyrus</taxon>
    </lineage>
</organism>
<name>A0A9D5AX76_PEA</name>
<gene>
    <name evidence="2" type="ORF">KIW84_045427</name>
</gene>
<protein>
    <recommendedName>
        <fullName evidence="1">DUF7745 domain-containing protein</fullName>
    </recommendedName>
</protein>
<evidence type="ECO:0000313" key="2">
    <source>
        <dbReference type="EMBL" id="KAI5421970.1"/>
    </source>
</evidence>
<evidence type="ECO:0000313" key="3">
    <source>
        <dbReference type="Proteomes" id="UP001058974"/>
    </source>
</evidence>
<feature type="domain" description="DUF7745" evidence="1">
    <location>
        <begin position="7"/>
        <end position="115"/>
    </location>
</feature>
<dbReference type="InterPro" id="IPR056647">
    <property type="entry name" value="DUF7745"/>
</dbReference>
<dbReference type="Gramene" id="Psat04G0542700-T1">
    <property type="protein sequence ID" value="KAI5421970.1"/>
    <property type="gene ID" value="KIW84_045427"/>
</dbReference>
<dbReference type="EMBL" id="JAMSHJ010000004">
    <property type="protein sequence ID" value="KAI5421970.1"/>
    <property type="molecule type" value="Genomic_DNA"/>
</dbReference>
<evidence type="ECO:0000259" key="1">
    <source>
        <dbReference type="Pfam" id="PF24924"/>
    </source>
</evidence>
<proteinExistence type="predicted"/>
<dbReference type="AlphaFoldDB" id="A0A9D5AX76"/>